<keyword evidence="3" id="KW-1134">Transmembrane beta strand</keyword>
<keyword evidence="10" id="KW-1185">Reference proteome</keyword>
<proteinExistence type="inferred from homology"/>
<dbReference type="Proteomes" id="UP000268908">
    <property type="component" value="Unassembled WGS sequence"/>
</dbReference>
<dbReference type="InterPro" id="IPR005017">
    <property type="entry name" value="OMPP1/FadL/TodX"/>
</dbReference>
<dbReference type="OrthoDB" id="19849at2"/>
<dbReference type="SUPFAM" id="SSF56935">
    <property type="entry name" value="Porins"/>
    <property type="match status" value="1"/>
</dbReference>
<sequence>MSHGKGRGFVAFVGLAAVAASAHATNGMNMEGYGPIALGMGGASMAYDVGNAAMINNPATLALVQPGTNRLALFVGGLMPEVSANGRDSSATSFVMPAAGYVRRGDKFTWGIGMMAQGGMGTDYSNGAFWGNLAPTGPGVLDMAGGIARRNLSEVGVGRVLLPMAYQVSDTFNIGGSIDFVWAGMDIKWLVDGAHFGDMMAGSRAFGTVSGNMVTTMQGMMGPAGIRSVGWGYFDFNEEGQFYQKATGTGWAGNIGFTWKATPALSFGGVYHAKTSISDLQTGSGGASVSFNVDFAGASQTIPVAGKVNIKNFQWPETYGIGLAWQADDRWLIAADYKRINWADVMREFRMVFQASTGQANPMAAAFAGTQLNMIYEQRWQDQNVIMLGAAYKVSDATTLRFGANLADNPIPERYMSPLFPAIMKNHLTFGLDYALDKSATVRGALSYAPKVNATNDWGSICPAGACSNQSVSHEQINWQLSYGYRF</sequence>
<organism evidence="9 10">
    <name type="scientific">Sulfurisoma sediminicola</name>
    <dbReference type="NCBI Taxonomy" id="1381557"/>
    <lineage>
        <taxon>Bacteria</taxon>
        <taxon>Pseudomonadati</taxon>
        <taxon>Pseudomonadota</taxon>
        <taxon>Betaproteobacteria</taxon>
        <taxon>Nitrosomonadales</taxon>
        <taxon>Sterolibacteriaceae</taxon>
        <taxon>Sulfurisoma</taxon>
    </lineage>
</organism>
<dbReference type="AlphaFoldDB" id="A0A497XEW4"/>
<dbReference type="RefSeq" id="WP_121241639.1">
    <property type="nucleotide sequence ID" value="NZ_BHVV01000008.1"/>
</dbReference>
<dbReference type="GO" id="GO:0015483">
    <property type="term" value="F:long-chain fatty acid transporting porin activity"/>
    <property type="evidence" value="ECO:0007669"/>
    <property type="project" value="TreeGrafter"/>
</dbReference>
<keyword evidence="5 8" id="KW-0732">Signal</keyword>
<dbReference type="Gene3D" id="2.40.160.60">
    <property type="entry name" value="Outer membrane protein transport protein (OMPP1/FadL/TodX)"/>
    <property type="match status" value="1"/>
</dbReference>
<dbReference type="PANTHER" id="PTHR35093">
    <property type="entry name" value="OUTER MEMBRANE PROTEIN NMB0088-RELATED"/>
    <property type="match status" value="1"/>
</dbReference>
<keyword evidence="4" id="KW-0812">Transmembrane</keyword>
<keyword evidence="7" id="KW-0998">Cell outer membrane</keyword>
<evidence type="ECO:0000256" key="7">
    <source>
        <dbReference type="ARBA" id="ARBA00023237"/>
    </source>
</evidence>
<gene>
    <name evidence="9" type="ORF">DFR35_1741</name>
</gene>
<evidence type="ECO:0000256" key="2">
    <source>
        <dbReference type="ARBA" id="ARBA00008163"/>
    </source>
</evidence>
<evidence type="ECO:0000256" key="4">
    <source>
        <dbReference type="ARBA" id="ARBA00022692"/>
    </source>
</evidence>
<comment type="caution">
    <text evidence="9">The sequence shown here is derived from an EMBL/GenBank/DDBJ whole genome shotgun (WGS) entry which is preliminary data.</text>
</comment>
<comment type="similarity">
    <text evidence="2">Belongs to the OmpP1/FadL family.</text>
</comment>
<accession>A0A497XEW4</accession>
<feature type="signal peptide" evidence="8">
    <location>
        <begin position="1"/>
        <end position="24"/>
    </location>
</feature>
<keyword evidence="6" id="KW-0472">Membrane</keyword>
<evidence type="ECO:0000256" key="1">
    <source>
        <dbReference type="ARBA" id="ARBA00004571"/>
    </source>
</evidence>
<dbReference type="Pfam" id="PF03349">
    <property type="entry name" value="Toluene_X"/>
    <property type="match status" value="1"/>
</dbReference>
<reference evidence="9 10" key="1">
    <citation type="submission" date="2018-10" db="EMBL/GenBank/DDBJ databases">
        <title>Genomic Encyclopedia of Type Strains, Phase IV (KMG-IV): sequencing the most valuable type-strain genomes for metagenomic binning, comparative biology and taxonomic classification.</title>
        <authorList>
            <person name="Goeker M."/>
        </authorList>
    </citation>
    <scope>NUCLEOTIDE SEQUENCE [LARGE SCALE GENOMIC DNA]</scope>
    <source>
        <strain evidence="9 10">DSM 26916</strain>
    </source>
</reference>
<protein>
    <submittedName>
        <fullName evidence="9">Long-chain fatty acid transport protein</fullName>
    </submittedName>
</protein>
<evidence type="ECO:0000313" key="10">
    <source>
        <dbReference type="Proteomes" id="UP000268908"/>
    </source>
</evidence>
<dbReference type="GO" id="GO:0009279">
    <property type="term" value="C:cell outer membrane"/>
    <property type="evidence" value="ECO:0007669"/>
    <property type="project" value="UniProtKB-SubCell"/>
</dbReference>
<evidence type="ECO:0000256" key="3">
    <source>
        <dbReference type="ARBA" id="ARBA00022452"/>
    </source>
</evidence>
<evidence type="ECO:0000256" key="8">
    <source>
        <dbReference type="SAM" id="SignalP"/>
    </source>
</evidence>
<feature type="chain" id="PRO_5019757239" evidence="8">
    <location>
        <begin position="25"/>
        <end position="487"/>
    </location>
</feature>
<evidence type="ECO:0000313" key="9">
    <source>
        <dbReference type="EMBL" id="RLJ65085.1"/>
    </source>
</evidence>
<evidence type="ECO:0000256" key="5">
    <source>
        <dbReference type="ARBA" id="ARBA00022729"/>
    </source>
</evidence>
<dbReference type="EMBL" id="RCCI01000005">
    <property type="protein sequence ID" value="RLJ65085.1"/>
    <property type="molecule type" value="Genomic_DNA"/>
</dbReference>
<name>A0A497XEW4_9PROT</name>
<comment type="subcellular location">
    <subcellularLocation>
        <location evidence="1">Cell outer membrane</location>
        <topology evidence="1">Multi-pass membrane protein</topology>
    </subcellularLocation>
</comment>
<dbReference type="PANTHER" id="PTHR35093:SF8">
    <property type="entry name" value="OUTER MEMBRANE PROTEIN NMB0088-RELATED"/>
    <property type="match status" value="1"/>
</dbReference>
<evidence type="ECO:0000256" key="6">
    <source>
        <dbReference type="ARBA" id="ARBA00023136"/>
    </source>
</evidence>